<dbReference type="AlphaFoldDB" id="A0A0D5CJM3"/>
<proteinExistence type="predicted"/>
<dbReference type="OrthoDB" id="2510110at2"/>
<sequence>MPIDPRSALGGFAARPFDRRSVLKLGAVLGGTAMLAACSGPSVGGDTAASAAPDTDWDGIQPATDITWWTTHPGQTSDLEAQFAADFLAKTGITVNVVTGGASYDEIAQKLQAAAGTDSMPDMVNASDTWWFRYMVNKQSIAMDGLMSHLGFELDDFNKVFLDDYLYDGARFAVPYARSTPIFYYDKSIWQKAGLPDRAPDTWAELEEWAPAIMKATGGNPAVRLPQGSIGTWAMSNVLWGRGGQYSDGWDLELDQPETLEAAGYARGLVFDSKIANVAAASGDTAVDFAGGLAPCTIASAGAVGIVTASAKFPIGTGVLPGGPQGQFVPTGGTGLAVIGSKTKEQQLAAAMFIKHLTEVDQQVALAKKTGYAPSRTSAGESSDLTGFWASNPAFRTVYDSLEHVRSQDWARTLIPNGDTYLQQPWSQILTQDADPAAVFSAAATQLTSAYTENVQPYL</sequence>
<dbReference type="PANTHER" id="PTHR43649">
    <property type="entry name" value="ARABINOSE-BINDING PROTEIN-RELATED"/>
    <property type="match status" value="1"/>
</dbReference>
<dbReference type="InterPro" id="IPR006059">
    <property type="entry name" value="SBP"/>
</dbReference>
<evidence type="ECO:0000313" key="2">
    <source>
        <dbReference type="EMBL" id="RIJ44783.1"/>
    </source>
</evidence>
<dbReference type="RefSeq" id="WP_045528777.1">
    <property type="nucleotide sequence ID" value="NZ_CP011043.1"/>
</dbReference>
<dbReference type="PROSITE" id="PS51318">
    <property type="entry name" value="TAT"/>
    <property type="match status" value="1"/>
</dbReference>
<dbReference type="Gene3D" id="3.40.190.10">
    <property type="entry name" value="Periplasmic binding protein-like II"/>
    <property type="match status" value="1"/>
</dbReference>
<gene>
    <name evidence="2" type="ORF">DZF93_01540</name>
    <name evidence="1" type="ORF">VO01_10395</name>
</gene>
<reference evidence="1 3" key="1">
    <citation type="journal article" date="2015" name="Genome Announc.">
        <title>Complete Genome Sequence of Clavibacter michiganensis subsp. insidiosus R1-1 Using PacBio Single-Molecule Real-Time Technology.</title>
        <authorList>
            <person name="Lu Y."/>
            <person name="Samac D.A."/>
            <person name="Glazebrook J."/>
            <person name="Ishimaru C.A."/>
        </authorList>
    </citation>
    <scope>NUCLEOTIDE SEQUENCE [LARGE SCALE GENOMIC DNA]</scope>
    <source>
        <strain evidence="1 3">R1-1</strain>
    </source>
</reference>
<dbReference type="EMBL" id="CP011043">
    <property type="protein sequence ID" value="AJW79490.1"/>
    <property type="molecule type" value="Genomic_DNA"/>
</dbReference>
<dbReference type="PATRIC" id="fig|33014.5.peg.2152"/>
<evidence type="ECO:0000313" key="3">
    <source>
        <dbReference type="Proteomes" id="UP000032604"/>
    </source>
</evidence>
<dbReference type="Proteomes" id="UP000266634">
    <property type="component" value="Unassembled WGS sequence"/>
</dbReference>
<evidence type="ECO:0000313" key="4">
    <source>
        <dbReference type="Proteomes" id="UP000266634"/>
    </source>
</evidence>
<organism evidence="1 3">
    <name type="scientific">Clavibacter michiganensis subsp. insidiosus</name>
    <dbReference type="NCBI Taxonomy" id="33014"/>
    <lineage>
        <taxon>Bacteria</taxon>
        <taxon>Bacillati</taxon>
        <taxon>Actinomycetota</taxon>
        <taxon>Actinomycetes</taxon>
        <taxon>Micrococcales</taxon>
        <taxon>Microbacteriaceae</taxon>
        <taxon>Clavibacter</taxon>
    </lineage>
</organism>
<dbReference type="KEGG" id="cmh:VO01_10395"/>
<protein>
    <submittedName>
        <fullName evidence="2">Extracellular solute-binding protein</fullName>
    </submittedName>
    <submittedName>
        <fullName evidence="1">Sugar ABC transporter substrate-binding protein</fullName>
    </submittedName>
</protein>
<dbReference type="HOGENOM" id="CLU_031285_3_1_11"/>
<reference evidence="2 4" key="2">
    <citation type="submission" date="2018-08" db="EMBL/GenBank/DDBJ databases">
        <title>Genome Sequence of Clavibacter michiganensis Subspecies type strains, and the Atypical Peach-Colored Strains Isolated from Tomato.</title>
        <authorList>
            <person name="Osdaghi E."/>
            <person name="Portier P."/>
            <person name="Briand M."/>
            <person name="Jacques M.-A."/>
        </authorList>
    </citation>
    <scope>NUCLEOTIDE SEQUENCE [LARGE SCALE GENOMIC DNA]</scope>
    <source>
        <strain evidence="2 4">CFBP 6488</strain>
    </source>
</reference>
<dbReference type="Pfam" id="PF13416">
    <property type="entry name" value="SBP_bac_8"/>
    <property type="match status" value="1"/>
</dbReference>
<dbReference type="InterPro" id="IPR006311">
    <property type="entry name" value="TAT_signal"/>
</dbReference>
<dbReference type="SUPFAM" id="SSF53850">
    <property type="entry name" value="Periplasmic binding protein-like II"/>
    <property type="match status" value="1"/>
</dbReference>
<dbReference type="Proteomes" id="UP000032604">
    <property type="component" value="Chromosome"/>
</dbReference>
<dbReference type="PANTHER" id="PTHR43649:SF30">
    <property type="entry name" value="ABC TRANSPORTER SUBSTRATE-BINDING PROTEIN"/>
    <property type="match status" value="1"/>
</dbReference>
<name>A0A0D5CJM3_9MICO</name>
<dbReference type="InterPro" id="IPR050490">
    <property type="entry name" value="Bact_solute-bd_prot1"/>
</dbReference>
<dbReference type="EMBL" id="QWEA01000020">
    <property type="protein sequence ID" value="RIJ44783.1"/>
    <property type="molecule type" value="Genomic_DNA"/>
</dbReference>
<accession>A0A0D5CJM3</accession>
<evidence type="ECO:0000313" key="1">
    <source>
        <dbReference type="EMBL" id="AJW79490.1"/>
    </source>
</evidence>